<dbReference type="InterPro" id="IPR026906">
    <property type="entry name" value="LRR_5"/>
</dbReference>
<protein>
    <submittedName>
        <fullName evidence="1">Leucine-rich repeat domain-containing protein</fullName>
    </submittedName>
</protein>
<dbReference type="InterPro" id="IPR032675">
    <property type="entry name" value="LRR_dom_sf"/>
</dbReference>
<organism evidence="1 2">
    <name type="scientific">Catonella massiliensis</name>
    <dbReference type="NCBI Taxonomy" id="2799636"/>
    <lineage>
        <taxon>Bacteria</taxon>
        <taxon>Bacillati</taxon>
        <taxon>Bacillota</taxon>
        <taxon>Clostridia</taxon>
        <taxon>Lachnospirales</taxon>
        <taxon>Lachnospiraceae</taxon>
        <taxon>Catonella</taxon>
    </lineage>
</organism>
<dbReference type="Proteomes" id="UP000604730">
    <property type="component" value="Unassembled WGS sequence"/>
</dbReference>
<dbReference type="RefSeq" id="WP_208428899.1">
    <property type="nucleotide sequence ID" value="NZ_JAEPRJ010000001.1"/>
</dbReference>
<evidence type="ECO:0000313" key="2">
    <source>
        <dbReference type="Proteomes" id="UP000604730"/>
    </source>
</evidence>
<dbReference type="EMBL" id="JAEPRJ010000001">
    <property type="protein sequence ID" value="MBK5897415.1"/>
    <property type="molecule type" value="Genomic_DNA"/>
</dbReference>
<proteinExistence type="predicted"/>
<comment type="caution">
    <text evidence="1">The sequence shown here is derived from an EMBL/GenBank/DDBJ whole genome shotgun (WGS) entry which is preliminary data.</text>
</comment>
<keyword evidence="2" id="KW-1185">Reference proteome</keyword>
<accession>A0ABS1J099</accession>
<name>A0ABS1J099_9FIRM</name>
<evidence type="ECO:0000313" key="1">
    <source>
        <dbReference type="EMBL" id="MBK5897415.1"/>
    </source>
</evidence>
<dbReference type="Pfam" id="PF13306">
    <property type="entry name" value="LRR_5"/>
    <property type="match status" value="1"/>
</dbReference>
<dbReference type="Gene3D" id="3.80.10.10">
    <property type="entry name" value="Ribonuclease Inhibitor"/>
    <property type="match status" value="1"/>
</dbReference>
<reference evidence="1 2" key="1">
    <citation type="submission" date="2021-01" db="EMBL/GenBank/DDBJ databases">
        <title>Isolation and description of Catonella massiliensis sp. nov., a novel Catonella species, isolated from a stable periodontitis subject.</title>
        <authorList>
            <person name="Antezack A."/>
            <person name="Boxberger M."/>
            <person name="La Scola B."/>
            <person name="Monnet-Corti V."/>
        </authorList>
    </citation>
    <scope>NUCLEOTIDE SEQUENCE [LARGE SCALE GENOMIC DNA]</scope>
    <source>
        <strain evidence="1 2">Marseille-Q4567</strain>
    </source>
</reference>
<gene>
    <name evidence="1" type="ORF">JJN12_06365</name>
</gene>
<sequence>MILNKYLGSNYNVAELKEAVYEGEGELTKVAAYAFKEHRELTEVSLPENVEEVGNNAFYNCRNLRKIVFYDKIESFGDGAFRNCSKLDYIEVKRAGGSLRGLKEILLAMSKSVMVSVYGNELFFPHFQPEFQDNVGAKIVAEIMHGAGMNYRECVGREGIDYMKYDGLFTIQKYSMDLNEAIMVCKARLIYPVELKDEKRAEYLEFLVNNKKALLDDAAKNKDSASVTAYIDVGIFDTREAADEACDFFCETDFAEGVNIMIEYRNKKFKKTSIMDMEI</sequence>
<dbReference type="SUPFAM" id="SSF52058">
    <property type="entry name" value="L domain-like"/>
    <property type="match status" value="1"/>
</dbReference>